<feature type="region of interest" description="Disordered" evidence="1">
    <location>
        <begin position="124"/>
        <end position="219"/>
    </location>
</feature>
<dbReference type="OMA" id="YVHHEED"/>
<dbReference type="Proteomes" id="UP000016933">
    <property type="component" value="Unassembled WGS sequence"/>
</dbReference>
<feature type="compositionally biased region" description="Acidic residues" evidence="1">
    <location>
        <begin position="189"/>
        <end position="199"/>
    </location>
</feature>
<feature type="compositionally biased region" description="Low complexity" evidence="1">
    <location>
        <begin position="27"/>
        <end position="45"/>
    </location>
</feature>
<evidence type="ECO:0000313" key="2">
    <source>
        <dbReference type="EMBL" id="EME38383.1"/>
    </source>
</evidence>
<feature type="compositionally biased region" description="Polar residues" evidence="1">
    <location>
        <begin position="165"/>
        <end position="177"/>
    </location>
</feature>
<reference evidence="3" key="1">
    <citation type="journal article" date="2012" name="PLoS Genet.">
        <title>The genomes of the fungal plant pathogens Cladosporium fulvum and Dothistroma septosporum reveal adaptation to different hosts and lifestyles but also signatures of common ancestry.</title>
        <authorList>
            <person name="de Wit P.J.G.M."/>
            <person name="van der Burgt A."/>
            <person name="Oekmen B."/>
            <person name="Stergiopoulos I."/>
            <person name="Abd-Elsalam K.A."/>
            <person name="Aerts A.L."/>
            <person name="Bahkali A.H."/>
            <person name="Beenen H.G."/>
            <person name="Chettri P."/>
            <person name="Cox M.P."/>
            <person name="Datema E."/>
            <person name="de Vries R.P."/>
            <person name="Dhillon B."/>
            <person name="Ganley A.R."/>
            <person name="Griffiths S.A."/>
            <person name="Guo Y."/>
            <person name="Hamelin R.C."/>
            <person name="Henrissat B."/>
            <person name="Kabir M.S."/>
            <person name="Jashni M.K."/>
            <person name="Kema G."/>
            <person name="Klaubauf S."/>
            <person name="Lapidus A."/>
            <person name="Levasseur A."/>
            <person name="Lindquist E."/>
            <person name="Mehrabi R."/>
            <person name="Ohm R.A."/>
            <person name="Owen T.J."/>
            <person name="Salamov A."/>
            <person name="Schwelm A."/>
            <person name="Schijlen E."/>
            <person name="Sun H."/>
            <person name="van den Burg H.A."/>
            <person name="van Ham R.C.H.J."/>
            <person name="Zhang S."/>
            <person name="Goodwin S.B."/>
            <person name="Grigoriev I.V."/>
            <person name="Collemare J."/>
            <person name="Bradshaw R.E."/>
        </authorList>
    </citation>
    <scope>NUCLEOTIDE SEQUENCE [LARGE SCALE GENOMIC DNA]</scope>
    <source>
        <strain evidence="3">NZE10 / CBS 128990</strain>
    </source>
</reference>
<accession>N1PC70</accession>
<name>N1PC70_DOTSN</name>
<feature type="compositionally biased region" description="Polar residues" evidence="1">
    <location>
        <begin position="1"/>
        <end position="18"/>
    </location>
</feature>
<dbReference type="eggNOG" id="ENOG502SCKF">
    <property type="taxonomic scope" value="Eukaryota"/>
</dbReference>
<keyword evidence="3" id="KW-1185">Reference proteome</keyword>
<feature type="region of interest" description="Disordered" evidence="1">
    <location>
        <begin position="1"/>
        <end position="98"/>
    </location>
</feature>
<dbReference type="OrthoDB" id="5335351at2759"/>
<dbReference type="HOGENOM" id="CLU_700247_0_0_1"/>
<reference evidence="2 3" key="2">
    <citation type="journal article" date="2012" name="PLoS Pathog.">
        <title>Diverse lifestyles and strategies of plant pathogenesis encoded in the genomes of eighteen Dothideomycetes fungi.</title>
        <authorList>
            <person name="Ohm R.A."/>
            <person name="Feau N."/>
            <person name="Henrissat B."/>
            <person name="Schoch C.L."/>
            <person name="Horwitz B.A."/>
            <person name="Barry K.W."/>
            <person name="Condon B.J."/>
            <person name="Copeland A.C."/>
            <person name="Dhillon B."/>
            <person name="Glaser F."/>
            <person name="Hesse C.N."/>
            <person name="Kosti I."/>
            <person name="LaButti K."/>
            <person name="Lindquist E.A."/>
            <person name="Lucas S."/>
            <person name="Salamov A.A."/>
            <person name="Bradshaw R.E."/>
            <person name="Ciuffetti L."/>
            <person name="Hamelin R.C."/>
            <person name="Kema G.H.J."/>
            <person name="Lawrence C."/>
            <person name="Scott J.A."/>
            <person name="Spatafora J.W."/>
            <person name="Turgeon B.G."/>
            <person name="de Wit P.J.G.M."/>
            <person name="Zhong S."/>
            <person name="Goodwin S.B."/>
            <person name="Grigoriev I.V."/>
        </authorList>
    </citation>
    <scope>NUCLEOTIDE SEQUENCE [LARGE SCALE GENOMIC DNA]</scope>
    <source>
        <strain evidence="3">NZE10 / CBS 128990</strain>
    </source>
</reference>
<protein>
    <submittedName>
        <fullName evidence="2">Uncharacterized protein</fullName>
    </submittedName>
</protein>
<feature type="compositionally biased region" description="Basic and acidic residues" evidence="1">
    <location>
        <begin position="179"/>
        <end position="188"/>
    </location>
</feature>
<organism evidence="2 3">
    <name type="scientific">Dothistroma septosporum (strain NZE10 / CBS 128990)</name>
    <name type="common">Red band needle blight fungus</name>
    <name type="synonym">Mycosphaerella pini</name>
    <dbReference type="NCBI Taxonomy" id="675120"/>
    <lineage>
        <taxon>Eukaryota</taxon>
        <taxon>Fungi</taxon>
        <taxon>Dikarya</taxon>
        <taxon>Ascomycota</taxon>
        <taxon>Pezizomycotina</taxon>
        <taxon>Dothideomycetes</taxon>
        <taxon>Dothideomycetidae</taxon>
        <taxon>Mycosphaerellales</taxon>
        <taxon>Mycosphaerellaceae</taxon>
        <taxon>Dothistroma</taxon>
    </lineage>
</organism>
<evidence type="ECO:0000313" key="3">
    <source>
        <dbReference type="Proteomes" id="UP000016933"/>
    </source>
</evidence>
<gene>
    <name evidence="2" type="ORF">DOTSEDRAFT_39401</name>
</gene>
<dbReference type="STRING" id="675120.N1PC70"/>
<dbReference type="EMBL" id="KB446547">
    <property type="protein sequence ID" value="EME38383.1"/>
    <property type="molecule type" value="Genomic_DNA"/>
</dbReference>
<proteinExistence type="predicted"/>
<evidence type="ECO:0000256" key="1">
    <source>
        <dbReference type="SAM" id="MobiDB-lite"/>
    </source>
</evidence>
<sequence length="394" mass="43607">MSSAQLKSEAHTSNSSVKVKTEGLEHATTPATNAPTSSPLSFLPPSSLPPPPDMAADKKMTSSEAMPPPRDTPARKRSSGEMQEDAKSSESSQTVIPKLAQLAQQGKFEIQDIDSSAMIVPNSQIQGRLQTEQRTDVTDAPLPSSVAHSQAVPPSAQGQKPKLKAQNQSKAGSNKSKNTAKEQVKDDVIVDDENVDDDSTTTAASDDAGEPQDPIQDFDWNSLHGRYQYKMTECRHNERVILQEFGHLVDARTLRLDASVHADSSQYFHIWAQSGNAKESERSLKRLKTQEFYVHHEEDDLERKREHYTRVVAAFQIAHLLVEHSPNLAKDLVIRELAGKPSIRDKKSCLKSKATPSASIPEIMHKGFSEKTAGDIDMRKYRYRGHHASRCVIL</sequence>
<dbReference type="AlphaFoldDB" id="N1PC70"/>